<evidence type="ECO:0000256" key="1">
    <source>
        <dbReference type="SAM" id="MobiDB-lite"/>
    </source>
</evidence>
<dbReference type="Gene3D" id="2.60.40.10">
    <property type="entry name" value="Immunoglobulins"/>
    <property type="match status" value="1"/>
</dbReference>
<dbReference type="Proteomes" id="UP000192472">
    <property type="component" value="Unassembled WGS sequence"/>
</dbReference>
<feature type="compositionally biased region" description="Acidic residues" evidence="1">
    <location>
        <begin position="361"/>
        <end position="380"/>
    </location>
</feature>
<dbReference type="STRING" id="692418.SAMN04488029_1605"/>
<dbReference type="OrthoDB" id="9805017at2"/>
<feature type="compositionally biased region" description="Acidic residues" evidence="1">
    <location>
        <begin position="387"/>
        <end position="426"/>
    </location>
</feature>
<dbReference type="InterPro" id="IPR013783">
    <property type="entry name" value="Ig-like_fold"/>
</dbReference>
<organism evidence="2 3">
    <name type="scientific">Reichenbachiella faecimaris</name>
    <dbReference type="NCBI Taxonomy" id="692418"/>
    <lineage>
        <taxon>Bacteria</taxon>
        <taxon>Pseudomonadati</taxon>
        <taxon>Bacteroidota</taxon>
        <taxon>Cytophagia</taxon>
        <taxon>Cytophagales</taxon>
        <taxon>Reichenbachiellaceae</taxon>
        <taxon>Reichenbachiella</taxon>
    </lineage>
</organism>
<dbReference type="Pfam" id="PF13585">
    <property type="entry name" value="CHU_C"/>
    <property type="match status" value="1"/>
</dbReference>
<evidence type="ECO:0000313" key="2">
    <source>
        <dbReference type="EMBL" id="SMD33285.1"/>
    </source>
</evidence>
<feature type="region of interest" description="Disordered" evidence="1">
    <location>
        <begin position="340"/>
        <end position="460"/>
    </location>
</feature>
<proteinExistence type="predicted"/>
<reference evidence="2 3" key="1">
    <citation type="submission" date="2017-04" db="EMBL/GenBank/DDBJ databases">
        <authorList>
            <person name="Afonso C.L."/>
            <person name="Miller P.J."/>
            <person name="Scott M.A."/>
            <person name="Spackman E."/>
            <person name="Goraichik I."/>
            <person name="Dimitrov K.M."/>
            <person name="Suarez D.L."/>
            <person name="Swayne D.E."/>
        </authorList>
    </citation>
    <scope>NUCLEOTIDE SEQUENCE [LARGE SCALE GENOMIC DNA]</scope>
    <source>
        <strain evidence="2 3">DSM 26133</strain>
    </source>
</reference>
<dbReference type="Gene3D" id="4.10.1080.10">
    <property type="entry name" value="TSP type-3 repeat"/>
    <property type="match status" value="1"/>
</dbReference>
<dbReference type="InterPro" id="IPR028974">
    <property type="entry name" value="TSP_type-3_rpt"/>
</dbReference>
<dbReference type="EMBL" id="FWYF01000001">
    <property type="protein sequence ID" value="SMD33285.1"/>
    <property type="molecule type" value="Genomic_DNA"/>
</dbReference>
<feature type="compositionally biased region" description="Acidic residues" evidence="1">
    <location>
        <begin position="126"/>
        <end position="222"/>
    </location>
</feature>
<dbReference type="SUPFAM" id="SSF103647">
    <property type="entry name" value="TSP type-3 repeat"/>
    <property type="match status" value="1"/>
</dbReference>
<dbReference type="GO" id="GO:0005509">
    <property type="term" value="F:calcium ion binding"/>
    <property type="evidence" value="ECO:0007669"/>
    <property type="project" value="InterPro"/>
</dbReference>
<feature type="region of interest" description="Disordered" evidence="1">
    <location>
        <begin position="124"/>
        <end position="232"/>
    </location>
</feature>
<evidence type="ECO:0000313" key="3">
    <source>
        <dbReference type="Proteomes" id="UP000192472"/>
    </source>
</evidence>
<accession>A0A1W2G9C9</accession>
<feature type="non-terminal residue" evidence="2">
    <location>
        <position position="1"/>
    </location>
</feature>
<keyword evidence="3" id="KW-1185">Reference proteome</keyword>
<sequence>DNDITANVSDVAGNPAAEATKTVVYDITAPTIPTVNSQITSDDTPILNGTADAGSVVSVTVGGATFITVADAAGEWTIDTSLTPDSGVFAPNVTGSNEVVVSSSDAAGNTTVDSTNLELVILSQDSDGDNIPDIDEDLDGDGDPSNDDTDGDGTPDYQDEDDDGDGVNTEDEDIDSNGNPIDDDSDGDGTPDYLDEDDDGDGINTEDEDTNGNGDPTDDDHDGDGTPDYLDTTDDRALTVTMEEQCINDVPYVDYEVNTVGFDASGMTALVEWLNADGQVVQSLADQPLSGTLLWPGAEVDADGNGIAWPGWDLVDGIWIQIEDGLRNEMTVRISVNPESSLSVSYPPATPACAAQPFNPFDDEDTDGDGISDNDEDVDGDGNPSNDDTDGDGTPDYLDEDDDNDGILTGDEDVDQDGDPTNDDTDRDGTPDYLDTDDDGDGIASSDESGDCDRDGIPAYLDADPCEAPATVLNNVVSTSSPAPYNSLQIENIEDFPNNTVQIFNRWGNKVWETRGYDNSSNAFFGNGSGTGILGSNGNLPVGTYFYIVDLGGGEDLIKGFVRVE</sequence>
<dbReference type="RefSeq" id="WP_139793793.1">
    <property type="nucleotide sequence ID" value="NZ_FWYF01000001.1"/>
</dbReference>
<protein>
    <submittedName>
        <fullName evidence="2">Ig-like domain (Group 3)</fullName>
    </submittedName>
</protein>
<gene>
    <name evidence="2" type="ORF">SAMN04488029_1605</name>
</gene>
<dbReference type="AlphaFoldDB" id="A0A1W2G9C9"/>
<name>A0A1W2G9C9_REIFA</name>